<dbReference type="Proteomes" id="UP000694892">
    <property type="component" value="Chromosome 1L"/>
</dbReference>
<feature type="non-terminal residue" evidence="1">
    <location>
        <position position="19"/>
    </location>
</feature>
<gene>
    <name evidence="1" type="ORF">XELAEV_1800773922mg</name>
</gene>
<sequence length="19" mass="2097">KEAFITSTTSIFPRTSLPT</sequence>
<accession>A0A974I5C3</accession>
<organism evidence="1 2">
    <name type="scientific">Xenopus laevis</name>
    <name type="common">African clawed frog</name>
    <dbReference type="NCBI Taxonomy" id="8355"/>
    <lineage>
        <taxon>Eukaryota</taxon>
        <taxon>Metazoa</taxon>
        <taxon>Chordata</taxon>
        <taxon>Craniata</taxon>
        <taxon>Vertebrata</taxon>
        <taxon>Euteleostomi</taxon>
        <taxon>Amphibia</taxon>
        <taxon>Batrachia</taxon>
        <taxon>Anura</taxon>
        <taxon>Pipoidea</taxon>
        <taxon>Pipidae</taxon>
        <taxon>Xenopodinae</taxon>
        <taxon>Xenopus</taxon>
        <taxon>Xenopus</taxon>
    </lineage>
</organism>
<name>A0A974I5C3_XENLA</name>
<dbReference type="AlphaFoldDB" id="A0A974I5C3"/>
<proteinExistence type="predicted"/>
<evidence type="ECO:0000313" key="2">
    <source>
        <dbReference type="Proteomes" id="UP000694892"/>
    </source>
</evidence>
<feature type="non-terminal residue" evidence="1">
    <location>
        <position position="1"/>
    </location>
</feature>
<reference evidence="2" key="1">
    <citation type="journal article" date="2016" name="Nature">
        <title>Genome evolution in the allotetraploid frog Xenopus laevis.</title>
        <authorList>
            <person name="Session A.M."/>
            <person name="Uno Y."/>
            <person name="Kwon T."/>
            <person name="Chapman J.A."/>
            <person name="Toyoda A."/>
            <person name="Takahashi S."/>
            <person name="Fukui A."/>
            <person name="Hikosaka A."/>
            <person name="Suzuki A."/>
            <person name="Kondo M."/>
            <person name="van Heeringen S.J."/>
            <person name="Quigley I."/>
            <person name="Heinz S."/>
            <person name="Ogino H."/>
            <person name="Ochi H."/>
            <person name="Hellsten U."/>
            <person name="Lyons J.B."/>
            <person name="Simakov O."/>
            <person name="Putnam N."/>
            <person name="Stites J."/>
            <person name="Kuroki Y."/>
            <person name="Tanaka T."/>
            <person name="Michiue T."/>
            <person name="Watanabe M."/>
            <person name="Bogdanovic O."/>
            <person name="Lister R."/>
            <person name="Georgiou G."/>
            <person name="Paranjpe S.S."/>
            <person name="van Kruijsbergen I."/>
            <person name="Shu S."/>
            <person name="Carlson J."/>
            <person name="Kinoshita T."/>
            <person name="Ohta Y."/>
            <person name="Mawaribuchi S."/>
            <person name="Jenkins J."/>
            <person name="Grimwood J."/>
            <person name="Schmutz J."/>
            <person name="Mitros T."/>
            <person name="Mozaffari S.V."/>
            <person name="Suzuki Y."/>
            <person name="Haramoto Y."/>
            <person name="Yamamoto T.S."/>
            <person name="Takagi C."/>
            <person name="Heald R."/>
            <person name="Miller K."/>
            <person name="Haudenschild C."/>
            <person name="Kitzman J."/>
            <person name="Nakayama T."/>
            <person name="Izutsu Y."/>
            <person name="Robert J."/>
            <person name="Fortriede J."/>
            <person name="Burns K."/>
            <person name="Lotay V."/>
            <person name="Karimi K."/>
            <person name="Yasuoka Y."/>
            <person name="Dichmann D.S."/>
            <person name="Flajnik M.F."/>
            <person name="Houston D.W."/>
            <person name="Shendure J."/>
            <person name="DuPasquier L."/>
            <person name="Vize P.D."/>
            <person name="Zorn A.M."/>
            <person name="Ito M."/>
            <person name="Marcotte E.M."/>
            <person name="Wallingford J.B."/>
            <person name="Ito Y."/>
            <person name="Asashima M."/>
            <person name="Ueno N."/>
            <person name="Matsuda Y."/>
            <person name="Veenstra G.J."/>
            <person name="Fujiyama A."/>
            <person name="Harland R.M."/>
            <person name="Taira M."/>
            <person name="Rokhsar D.S."/>
        </authorList>
    </citation>
    <scope>NUCLEOTIDE SEQUENCE [LARGE SCALE GENOMIC DNA]</scope>
    <source>
        <strain evidence="2">J</strain>
    </source>
</reference>
<dbReference type="EMBL" id="CM004466">
    <property type="protein sequence ID" value="OCU01976.1"/>
    <property type="molecule type" value="Genomic_DNA"/>
</dbReference>
<protein>
    <submittedName>
        <fullName evidence="1">Uncharacterized protein</fullName>
    </submittedName>
</protein>
<evidence type="ECO:0000313" key="1">
    <source>
        <dbReference type="EMBL" id="OCU01976.1"/>
    </source>
</evidence>